<dbReference type="EMBL" id="CP069102">
    <property type="protein sequence ID" value="QSS50041.1"/>
    <property type="molecule type" value="Genomic_DNA"/>
</dbReference>
<evidence type="ECO:0000313" key="1">
    <source>
        <dbReference type="EMBL" id="QSS50041.1"/>
    </source>
</evidence>
<reference evidence="1" key="1">
    <citation type="submission" date="2021-01" db="EMBL/GenBank/DDBJ databases">
        <title>Chromosome-level genome assembly of a human fungal pathogen reveals clustering of transcriptionally co-regulated genes.</title>
        <authorList>
            <person name="Voorhies M."/>
            <person name="Cohen S."/>
            <person name="Shea T.P."/>
            <person name="Petrus S."/>
            <person name="Munoz J.F."/>
            <person name="Poplawski S."/>
            <person name="Goldman W.E."/>
            <person name="Michael T."/>
            <person name="Cuomo C.A."/>
            <person name="Sil A."/>
            <person name="Beyhan S."/>
        </authorList>
    </citation>
    <scope>NUCLEOTIDE SEQUENCE</scope>
    <source>
        <strain evidence="1">H88</strain>
    </source>
</reference>
<dbReference type="VEuPathDB" id="FungiDB:I7I53_10592"/>
<protein>
    <submittedName>
        <fullName evidence="1">Uncharacterized protein</fullName>
    </submittedName>
</protein>
<dbReference type="AlphaFoldDB" id="A0A8A1L8Y4"/>
<proteinExistence type="predicted"/>
<name>A0A8A1L8Y4_AJEC8</name>
<evidence type="ECO:0000313" key="2">
    <source>
        <dbReference type="Proteomes" id="UP000663419"/>
    </source>
</evidence>
<organism evidence="1 2">
    <name type="scientific">Ajellomyces capsulatus (strain H88)</name>
    <name type="common">Darling's disease fungus</name>
    <name type="synonym">Histoplasma capsulatum</name>
    <dbReference type="NCBI Taxonomy" id="544711"/>
    <lineage>
        <taxon>Eukaryota</taxon>
        <taxon>Fungi</taxon>
        <taxon>Dikarya</taxon>
        <taxon>Ascomycota</taxon>
        <taxon>Pezizomycotina</taxon>
        <taxon>Eurotiomycetes</taxon>
        <taxon>Eurotiomycetidae</taxon>
        <taxon>Onygenales</taxon>
        <taxon>Ajellomycetaceae</taxon>
        <taxon>Histoplasma</taxon>
    </lineage>
</organism>
<accession>A0A8A1L8Y4</accession>
<dbReference type="Proteomes" id="UP000663419">
    <property type="component" value="Chromosome 1"/>
</dbReference>
<sequence length="101" mass="11755">MFLALHFTFQGRIYLPGYPLYLSLFQTSPGYQTSSTEFHGLSYVKKPIYSGVQHSRSKTLLLLLVTDLYTERRFYDISSNHRTQILSSGPLKPNWEILHKI</sequence>
<gene>
    <name evidence="1" type="ORF">I7I53_10592</name>
</gene>